<evidence type="ECO:0000256" key="5">
    <source>
        <dbReference type="ARBA" id="ARBA00023128"/>
    </source>
</evidence>
<accession>A0AAD9UGT4</accession>
<comment type="caution">
    <text evidence="8">The sequence shown here is derived from an EMBL/GenBank/DDBJ whole genome shotgun (WGS) entry which is preliminary data.</text>
</comment>
<reference evidence="8" key="1">
    <citation type="journal article" date="2023" name="Mol. Biol. Evol.">
        <title>Third-Generation Sequencing Reveals the Adaptive Role of the Epigenome in Three Deep-Sea Polychaetes.</title>
        <authorList>
            <person name="Perez M."/>
            <person name="Aroh O."/>
            <person name="Sun Y."/>
            <person name="Lan Y."/>
            <person name="Juniper S.K."/>
            <person name="Young C.R."/>
            <person name="Angers B."/>
            <person name="Qian P.Y."/>
        </authorList>
    </citation>
    <scope>NUCLEOTIDE SEQUENCE</scope>
    <source>
        <strain evidence="8">R07B-5</strain>
    </source>
</reference>
<keyword evidence="3" id="KW-0809">Transit peptide</keyword>
<keyword evidence="4 7" id="KW-0689">Ribosomal protein</keyword>
<name>A0AAD9UGT4_RIDPI</name>
<dbReference type="EMBL" id="JAODUO010000118">
    <property type="protein sequence ID" value="KAK2188942.1"/>
    <property type="molecule type" value="Genomic_DNA"/>
</dbReference>
<dbReference type="Proteomes" id="UP001209878">
    <property type="component" value="Unassembled WGS sequence"/>
</dbReference>
<dbReference type="AlphaFoldDB" id="A0AAD9UGT4"/>
<dbReference type="InterPro" id="IPR052143">
    <property type="entry name" value="Mitoribosomal_bL36m"/>
</dbReference>
<dbReference type="PANTHER" id="PTHR46909:SF1">
    <property type="entry name" value="LARGE RIBOSOMAL SUBUNIT PROTEIN BL36M"/>
    <property type="match status" value="1"/>
</dbReference>
<sequence length="112" mass="13039">MFPSALRCLQTFLRTLPQRVPISLVGQQQRTLSSHAFPLFRCVARLGQPSLVRPPVVTVIPESGYKVRAVVKKRCEKCYFVKRQGRLFVECKVKPRHKQMQRIGKKDLFRED</sequence>
<keyword evidence="5" id="KW-0496">Mitochondrion</keyword>
<organism evidence="8 9">
    <name type="scientific">Ridgeia piscesae</name>
    <name type="common">Tubeworm</name>
    <dbReference type="NCBI Taxonomy" id="27915"/>
    <lineage>
        <taxon>Eukaryota</taxon>
        <taxon>Metazoa</taxon>
        <taxon>Spiralia</taxon>
        <taxon>Lophotrochozoa</taxon>
        <taxon>Annelida</taxon>
        <taxon>Polychaeta</taxon>
        <taxon>Sedentaria</taxon>
        <taxon>Canalipalpata</taxon>
        <taxon>Sabellida</taxon>
        <taxon>Siboglinidae</taxon>
        <taxon>Ridgeia</taxon>
    </lineage>
</organism>
<keyword evidence="9" id="KW-1185">Reference proteome</keyword>
<comment type="similarity">
    <text evidence="2 7">Belongs to the bacterial ribosomal protein bL36 family.</text>
</comment>
<dbReference type="HAMAP" id="MF_00251">
    <property type="entry name" value="Ribosomal_bL36"/>
    <property type="match status" value="1"/>
</dbReference>
<dbReference type="PROSITE" id="PS00828">
    <property type="entry name" value="RIBOSOMAL_L36"/>
    <property type="match status" value="1"/>
</dbReference>
<evidence type="ECO:0000256" key="6">
    <source>
        <dbReference type="ARBA" id="ARBA00023274"/>
    </source>
</evidence>
<evidence type="ECO:0000256" key="2">
    <source>
        <dbReference type="ARBA" id="ARBA00007645"/>
    </source>
</evidence>
<evidence type="ECO:0000256" key="3">
    <source>
        <dbReference type="ARBA" id="ARBA00022946"/>
    </source>
</evidence>
<evidence type="ECO:0000256" key="7">
    <source>
        <dbReference type="RuleBase" id="RU000570"/>
    </source>
</evidence>
<comment type="subcellular location">
    <subcellularLocation>
        <location evidence="1">Mitochondrion</location>
    </subcellularLocation>
</comment>
<dbReference type="NCBIfam" id="TIGR01022">
    <property type="entry name" value="rpmJ_bact"/>
    <property type="match status" value="1"/>
</dbReference>
<dbReference type="GO" id="GO:0006412">
    <property type="term" value="P:translation"/>
    <property type="evidence" value="ECO:0007669"/>
    <property type="project" value="InterPro"/>
</dbReference>
<dbReference type="InterPro" id="IPR000473">
    <property type="entry name" value="Ribosomal_bL36"/>
</dbReference>
<dbReference type="GO" id="GO:0003735">
    <property type="term" value="F:structural constituent of ribosome"/>
    <property type="evidence" value="ECO:0007669"/>
    <property type="project" value="InterPro"/>
</dbReference>
<gene>
    <name evidence="8" type="ORF">NP493_119g05030</name>
</gene>
<evidence type="ECO:0000313" key="9">
    <source>
        <dbReference type="Proteomes" id="UP001209878"/>
    </source>
</evidence>
<dbReference type="InterPro" id="IPR035977">
    <property type="entry name" value="Ribosomal_bL36_sp"/>
</dbReference>
<evidence type="ECO:0000256" key="1">
    <source>
        <dbReference type="ARBA" id="ARBA00004173"/>
    </source>
</evidence>
<keyword evidence="6 7" id="KW-0687">Ribonucleoprotein</keyword>
<dbReference type="Pfam" id="PF00444">
    <property type="entry name" value="Ribosomal_L36"/>
    <property type="match status" value="1"/>
</dbReference>
<dbReference type="GO" id="GO:0005762">
    <property type="term" value="C:mitochondrial large ribosomal subunit"/>
    <property type="evidence" value="ECO:0007669"/>
    <property type="project" value="TreeGrafter"/>
</dbReference>
<proteinExistence type="inferred from homology"/>
<evidence type="ECO:0000313" key="8">
    <source>
        <dbReference type="EMBL" id="KAK2188942.1"/>
    </source>
</evidence>
<evidence type="ECO:0000256" key="4">
    <source>
        <dbReference type="ARBA" id="ARBA00022980"/>
    </source>
</evidence>
<dbReference type="PANTHER" id="PTHR46909">
    <property type="entry name" value="39S RIBOSOMAL PROTEIN L36, MITOCHONDRIAL"/>
    <property type="match status" value="1"/>
</dbReference>
<protein>
    <recommendedName>
        <fullName evidence="7">Ribosomal protein</fullName>
    </recommendedName>
</protein>
<dbReference type="SUPFAM" id="SSF57840">
    <property type="entry name" value="Ribosomal protein L36"/>
    <property type="match status" value="1"/>
</dbReference>